<organism evidence="1 2">
    <name type="scientific">Abeliophyllum distichum</name>
    <dbReference type="NCBI Taxonomy" id="126358"/>
    <lineage>
        <taxon>Eukaryota</taxon>
        <taxon>Viridiplantae</taxon>
        <taxon>Streptophyta</taxon>
        <taxon>Embryophyta</taxon>
        <taxon>Tracheophyta</taxon>
        <taxon>Spermatophyta</taxon>
        <taxon>Magnoliopsida</taxon>
        <taxon>eudicotyledons</taxon>
        <taxon>Gunneridae</taxon>
        <taxon>Pentapetalae</taxon>
        <taxon>asterids</taxon>
        <taxon>lamiids</taxon>
        <taxon>Lamiales</taxon>
        <taxon>Oleaceae</taxon>
        <taxon>Forsythieae</taxon>
        <taxon>Abeliophyllum</taxon>
    </lineage>
</organism>
<proteinExistence type="predicted"/>
<dbReference type="Proteomes" id="UP001604336">
    <property type="component" value="Unassembled WGS sequence"/>
</dbReference>
<sequence>MMQQPENSTQVSQNGQDLRAKRKIYFGVAHGNSYSSGDVEEINTDHGLDENPCSKCLPKGEEDRWAVTVMEVDVDFKLKVTILKRLSHLASRNNKGADCNLQLGGRKASFHDTRKAITEAEADQDKCIE</sequence>
<protein>
    <submittedName>
        <fullName evidence="1">Uncharacterized protein</fullName>
    </submittedName>
</protein>
<comment type="caution">
    <text evidence="1">The sequence shown here is derived from an EMBL/GenBank/DDBJ whole genome shotgun (WGS) entry which is preliminary data.</text>
</comment>
<dbReference type="EMBL" id="JBFOLK010000008">
    <property type="protein sequence ID" value="KAL2491816.1"/>
    <property type="molecule type" value="Genomic_DNA"/>
</dbReference>
<gene>
    <name evidence="1" type="ORF">Adt_27444</name>
</gene>
<evidence type="ECO:0000313" key="2">
    <source>
        <dbReference type="Proteomes" id="UP001604336"/>
    </source>
</evidence>
<accession>A0ABD1RTU5</accession>
<dbReference type="AlphaFoldDB" id="A0ABD1RTU5"/>
<keyword evidence="2" id="KW-1185">Reference proteome</keyword>
<evidence type="ECO:0000313" key="1">
    <source>
        <dbReference type="EMBL" id="KAL2491816.1"/>
    </source>
</evidence>
<name>A0ABD1RTU5_9LAMI</name>
<reference evidence="2" key="1">
    <citation type="submission" date="2024-07" db="EMBL/GenBank/DDBJ databases">
        <title>Two chromosome-level genome assemblies of Korean endemic species Abeliophyllum distichum and Forsythia ovata (Oleaceae).</title>
        <authorList>
            <person name="Jang H."/>
        </authorList>
    </citation>
    <scope>NUCLEOTIDE SEQUENCE [LARGE SCALE GENOMIC DNA]</scope>
</reference>